<feature type="compositionally biased region" description="Basic and acidic residues" evidence="1">
    <location>
        <begin position="50"/>
        <end position="77"/>
    </location>
</feature>
<dbReference type="AlphaFoldDB" id="A0A2S7MY84"/>
<dbReference type="OrthoDB" id="2971589at2"/>
<comment type="caution">
    <text evidence="2">The sequence shown here is derived from an EMBL/GenBank/DDBJ whole genome shotgun (WGS) entry which is preliminary data.</text>
</comment>
<feature type="region of interest" description="Disordered" evidence="1">
    <location>
        <begin position="41"/>
        <end position="77"/>
    </location>
</feature>
<feature type="region of interest" description="Disordered" evidence="1">
    <location>
        <begin position="1"/>
        <end position="26"/>
    </location>
</feature>
<evidence type="ECO:0000256" key="1">
    <source>
        <dbReference type="SAM" id="MobiDB-lite"/>
    </source>
</evidence>
<dbReference type="EMBL" id="PKOZ01000007">
    <property type="protein sequence ID" value="PQD94761.1"/>
    <property type="molecule type" value="Genomic_DNA"/>
</dbReference>
<evidence type="ECO:0000313" key="3">
    <source>
        <dbReference type="Proteomes" id="UP000239663"/>
    </source>
</evidence>
<dbReference type="Proteomes" id="UP000239663">
    <property type="component" value="Unassembled WGS sequence"/>
</dbReference>
<organism evidence="2 3">
    <name type="scientific">Pradoshia eiseniae</name>
    <dbReference type="NCBI Taxonomy" id="2064768"/>
    <lineage>
        <taxon>Bacteria</taxon>
        <taxon>Bacillati</taxon>
        <taxon>Bacillota</taxon>
        <taxon>Bacilli</taxon>
        <taxon>Bacillales</taxon>
        <taxon>Bacillaceae</taxon>
        <taxon>Pradoshia</taxon>
    </lineage>
</organism>
<sequence>MPRRSDNAHTNPEINHDGNHENIINDPKAYNMGVATSNFYPGHGMNKNPYHVEEKNDTPSEMENFEKLMRGKEPREK</sequence>
<name>A0A2S7MY84_9BACI</name>
<protein>
    <submittedName>
        <fullName evidence="2">Uncharacterized protein</fullName>
    </submittedName>
</protein>
<accession>A0A2S7MY84</accession>
<keyword evidence="3" id="KW-1185">Reference proteome</keyword>
<proteinExistence type="predicted"/>
<evidence type="ECO:0000313" key="2">
    <source>
        <dbReference type="EMBL" id="PQD94761.1"/>
    </source>
</evidence>
<gene>
    <name evidence="2" type="ORF">CYL18_12390</name>
</gene>
<reference evidence="2 3" key="1">
    <citation type="submission" date="2017-12" db="EMBL/GenBank/DDBJ databases">
        <title>Taxonomic description and draft genome of Pradoshia cofamensis Gen. nov., sp. nov., a thermotolerant bacillale isolated from anterior gut of earthworm Eisenia fetida.</title>
        <authorList>
            <person name="Saha T."/>
            <person name="Chakraborty R."/>
        </authorList>
    </citation>
    <scope>NUCLEOTIDE SEQUENCE [LARGE SCALE GENOMIC DNA]</scope>
    <source>
        <strain evidence="2 3">EAG3</strain>
    </source>
</reference>
<dbReference type="RefSeq" id="WP_104849836.1">
    <property type="nucleotide sequence ID" value="NZ_PKOZ01000007.1"/>
</dbReference>